<sequence length="728" mass="82844">MNILMVEDNPGDQVLLRELIRSSGITYNHIYAAGTIREAVQLLEKHQVDILLLDLSLPDGYGIGSFKTIRDQAPGIPVVILSGVADTRMALEAITLGAQDFLLKGDFDGKLLAKTIFYSIERMHSMQALQESIQRYNLVSRATNDMVWDWNIETGTVYRNREGWKKILKSEAPQSEVGTESDWDSRVHPEDVERVSKAIHALRISQDAENFEFEFRVRRDDGSYAFILDRGHIIRDENGTAIRMIGASQDITEKKLTELNLRNSEMRFRSLIENSWDGLAIVDSTGIIRDFSPSGTRILGYRRQDAIGMNAYDLVHPVHRERMIFVMKQIVAEKESAQYVEQLMRKADGTYGWVEATLHNQLHEPAVGGIVVNYRDINERKNAEQNLRQSEERFRYLFDNNPASIIIWDPQTFRVLEVNDATIRQSGYTREELLSSTIMNRIAEKPEHIRELAERVLADPNFRQTRITRLFNKNGEKMFIEFASHRIEYEGKPTILALGNNVTERIKLEKQLESERVEKQQEITDAVISAQENERQEIGRELHDNINQILASSRLYLGLALNEVGMSGPHLKKTDKLINAAIDEIRSLSHSLIPPPLHDSELSDALDHIIETTSRITEISISHNLENFCEQGLPDKLKLTIYRIVQEQFTNVQKHARATEIDLSLTRDESQVELSIRDNGAGFDSTKKQPGVGLLNIKTRASLFNGTVDIHTSPGAGCNLIVTFSMEE</sequence>
<dbReference type="SMART" id="SM00091">
    <property type="entry name" value="PAS"/>
    <property type="match status" value="3"/>
</dbReference>
<dbReference type="GO" id="GO:0016020">
    <property type="term" value="C:membrane"/>
    <property type="evidence" value="ECO:0007669"/>
    <property type="project" value="InterPro"/>
</dbReference>
<keyword evidence="3 9" id="KW-0597">Phosphoprotein</keyword>
<dbReference type="SUPFAM" id="SSF52172">
    <property type="entry name" value="CheY-like"/>
    <property type="match status" value="1"/>
</dbReference>
<proteinExistence type="predicted"/>
<dbReference type="InterPro" id="IPR013655">
    <property type="entry name" value="PAS_fold_3"/>
</dbReference>
<dbReference type="InterPro" id="IPR000700">
    <property type="entry name" value="PAS-assoc_C"/>
</dbReference>
<dbReference type="Proteomes" id="UP000031408">
    <property type="component" value="Unassembled WGS sequence"/>
</dbReference>
<dbReference type="CDD" id="cd00156">
    <property type="entry name" value="REC"/>
    <property type="match status" value="1"/>
</dbReference>
<dbReference type="Pfam" id="PF00072">
    <property type="entry name" value="Response_reg"/>
    <property type="match status" value="1"/>
</dbReference>
<protein>
    <recommendedName>
        <fullName evidence="2">histidine kinase</fullName>
        <ecNumber evidence="2">2.7.13.3</ecNumber>
    </recommendedName>
</protein>
<comment type="caution">
    <text evidence="14">The sequence shown here is derived from an EMBL/GenBank/DDBJ whole genome shotgun (WGS) entry which is preliminary data.</text>
</comment>
<feature type="domain" description="PAC" evidence="13">
    <location>
        <begin position="338"/>
        <end position="389"/>
    </location>
</feature>
<keyword evidence="8" id="KW-0902">Two-component regulatory system</keyword>
<dbReference type="SUPFAM" id="SSF55785">
    <property type="entry name" value="PYP-like sensor domain (PAS domain)"/>
    <property type="match status" value="3"/>
</dbReference>
<dbReference type="EMBL" id="JSVC01000011">
    <property type="protein sequence ID" value="KIC94590.1"/>
    <property type="molecule type" value="Genomic_DNA"/>
</dbReference>
<dbReference type="PANTHER" id="PTHR24421">
    <property type="entry name" value="NITRATE/NITRITE SENSOR PROTEIN NARX-RELATED"/>
    <property type="match status" value="1"/>
</dbReference>
<dbReference type="NCBIfam" id="TIGR00229">
    <property type="entry name" value="sensory_box"/>
    <property type="match status" value="3"/>
</dbReference>
<name>A0A0C1IK87_9BACT</name>
<dbReference type="InterPro" id="IPR035965">
    <property type="entry name" value="PAS-like_dom_sf"/>
</dbReference>
<dbReference type="InterPro" id="IPR011006">
    <property type="entry name" value="CheY-like_superfamily"/>
</dbReference>
<evidence type="ECO:0000259" key="11">
    <source>
        <dbReference type="PROSITE" id="PS50110"/>
    </source>
</evidence>
<dbReference type="CDD" id="cd00130">
    <property type="entry name" value="PAS"/>
    <property type="match status" value="3"/>
</dbReference>
<evidence type="ECO:0000256" key="2">
    <source>
        <dbReference type="ARBA" id="ARBA00012438"/>
    </source>
</evidence>
<evidence type="ECO:0000256" key="7">
    <source>
        <dbReference type="ARBA" id="ARBA00022840"/>
    </source>
</evidence>
<dbReference type="PROSITE" id="PS50110">
    <property type="entry name" value="RESPONSE_REGULATORY"/>
    <property type="match status" value="1"/>
</dbReference>
<dbReference type="STRING" id="1349421.OI18_10825"/>
<dbReference type="InterPro" id="IPR000014">
    <property type="entry name" value="PAS"/>
</dbReference>
<dbReference type="InterPro" id="IPR003594">
    <property type="entry name" value="HATPase_dom"/>
</dbReference>
<dbReference type="CDD" id="cd16917">
    <property type="entry name" value="HATPase_UhpB-NarQ-NarX-like"/>
    <property type="match status" value="1"/>
</dbReference>
<dbReference type="Gene3D" id="3.30.450.20">
    <property type="entry name" value="PAS domain"/>
    <property type="match status" value="3"/>
</dbReference>
<dbReference type="InterPro" id="IPR013767">
    <property type="entry name" value="PAS_fold"/>
</dbReference>
<comment type="catalytic activity">
    <reaction evidence="1">
        <text>ATP + protein L-histidine = ADP + protein N-phospho-L-histidine.</text>
        <dbReference type="EC" id="2.7.13.3"/>
    </reaction>
</comment>
<dbReference type="InterPro" id="IPR011712">
    <property type="entry name" value="Sig_transdc_His_kin_sub3_dim/P"/>
</dbReference>
<dbReference type="PANTHER" id="PTHR24421:SF10">
    <property type="entry name" value="NITRATE_NITRITE SENSOR PROTEIN NARQ"/>
    <property type="match status" value="1"/>
</dbReference>
<evidence type="ECO:0000259" key="12">
    <source>
        <dbReference type="PROSITE" id="PS50112"/>
    </source>
</evidence>
<evidence type="ECO:0000256" key="5">
    <source>
        <dbReference type="ARBA" id="ARBA00022741"/>
    </source>
</evidence>
<dbReference type="InterPro" id="IPR005467">
    <property type="entry name" value="His_kinase_dom"/>
</dbReference>
<evidence type="ECO:0000256" key="8">
    <source>
        <dbReference type="ARBA" id="ARBA00023012"/>
    </source>
</evidence>
<dbReference type="GO" id="GO:0005524">
    <property type="term" value="F:ATP binding"/>
    <property type="evidence" value="ECO:0007669"/>
    <property type="project" value="UniProtKB-KW"/>
</dbReference>
<evidence type="ECO:0000259" key="10">
    <source>
        <dbReference type="PROSITE" id="PS50109"/>
    </source>
</evidence>
<dbReference type="SMART" id="SM00448">
    <property type="entry name" value="REC"/>
    <property type="match status" value="1"/>
</dbReference>
<dbReference type="Pfam" id="PF07730">
    <property type="entry name" value="HisKA_3"/>
    <property type="match status" value="1"/>
</dbReference>
<dbReference type="Pfam" id="PF08447">
    <property type="entry name" value="PAS_3"/>
    <property type="match status" value="1"/>
</dbReference>
<evidence type="ECO:0000313" key="14">
    <source>
        <dbReference type="EMBL" id="KIC94590.1"/>
    </source>
</evidence>
<evidence type="ECO:0000259" key="13">
    <source>
        <dbReference type="PROSITE" id="PS50113"/>
    </source>
</evidence>
<organism evidence="14 15">
    <name type="scientific">Flavihumibacter solisilvae</name>
    <dbReference type="NCBI Taxonomy" id="1349421"/>
    <lineage>
        <taxon>Bacteria</taxon>
        <taxon>Pseudomonadati</taxon>
        <taxon>Bacteroidota</taxon>
        <taxon>Chitinophagia</taxon>
        <taxon>Chitinophagales</taxon>
        <taxon>Chitinophagaceae</taxon>
        <taxon>Flavihumibacter</taxon>
    </lineage>
</organism>
<feature type="domain" description="PAC" evidence="13">
    <location>
        <begin position="211"/>
        <end position="263"/>
    </location>
</feature>
<feature type="domain" description="PAS" evidence="12">
    <location>
        <begin position="264"/>
        <end position="334"/>
    </location>
</feature>
<evidence type="ECO:0000256" key="6">
    <source>
        <dbReference type="ARBA" id="ARBA00022777"/>
    </source>
</evidence>
<dbReference type="Pfam" id="PF00989">
    <property type="entry name" value="PAS"/>
    <property type="match status" value="2"/>
</dbReference>
<dbReference type="InterPro" id="IPR001610">
    <property type="entry name" value="PAC"/>
</dbReference>
<dbReference type="SMART" id="SM00086">
    <property type="entry name" value="PAC"/>
    <property type="match status" value="3"/>
</dbReference>
<evidence type="ECO:0000256" key="1">
    <source>
        <dbReference type="ARBA" id="ARBA00000085"/>
    </source>
</evidence>
<feature type="domain" description="Histidine kinase" evidence="10">
    <location>
        <begin position="537"/>
        <end position="728"/>
    </location>
</feature>
<dbReference type="InterPro" id="IPR036890">
    <property type="entry name" value="HATPase_C_sf"/>
</dbReference>
<keyword evidence="4" id="KW-0808">Transferase</keyword>
<dbReference type="Gene3D" id="1.20.5.1930">
    <property type="match status" value="1"/>
</dbReference>
<reference evidence="14 15" key="1">
    <citation type="submission" date="2014-11" db="EMBL/GenBank/DDBJ databases">
        <title>Genome sequence of Flavihumibacter solisilvae 3-3.</title>
        <authorList>
            <person name="Zhou G."/>
            <person name="Li M."/>
            <person name="Wang G."/>
        </authorList>
    </citation>
    <scope>NUCLEOTIDE SEQUENCE [LARGE SCALE GENOMIC DNA]</scope>
    <source>
        <strain evidence="14 15">3-3</strain>
    </source>
</reference>
<keyword evidence="15" id="KW-1185">Reference proteome</keyword>
<dbReference type="Pfam" id="PF02518">
    <property type="entry name" value="HATPase_c"/>
    <property type="match status" value="1"/>
</dbReference>
<dbReference type="PROSITE" id="PS50112">
    <property type="entry name" value="PAS"/>
    <property type="match status" value="2"/>
</dbReference>
<feature type="domain" description="Response regulatory" evidence="11">
    <location>
        <begin position="2"/>
        <end position="119"/>
    </location>
</feature>
<keyword evidence="6" id="KW-0418">Kinase</keyword>
<keyword evidence="7" id="KW-0067">ATP-binding</keyword>
<dbReference type="InterPro" id="IPR001789">
    <property type="entry name" value="Sig_transdc_resp-reg_receiver"/>
</dbReference>
<dbReference type="InterPro" id="IPR050482">
    <property type="entry name" value="Sensor_HK_TwoCompSys"/>
</dbReference>
<dbReference type="GO" id="GO:0046983">
    <property type="term" value="F:protein dimerization activity"/>
    <property type="evidence" value="ECO:0007669"/>
    <property type="project" value="InterPro"/>
</dbReference>
<dbReference type="PROSITE" id="PS50109">
    <property type="entry name" value="HIS_KIN"/>
    <property type="match status" value="1"/>
</dbReference>
<gene>
    <name evidence="14" type="ORF">OI18_10825</name>
</gene>
<dbReference type="EC" id="2.7.13.3" evidence="2"/>
<dbReference type="PROSITE" id="PS50113">
    <property type="entry name" value="PAC"/>
    <property type="match status" value="2"/>
</dbReference>
<evidence type="ECO:0000256" key="3">
    <source>
        <dbReference type="ARBA" id="ARBA00022553"/>
    </source>
</evidence>
<dbReference type="AlphaFoldDB" id="A0A0C1IK87"/>
<evidence type="ECO:0000256" key="4">
    <source>
        <dbReference type="ARBA" id="ARBA00022679"/>
    </source>
</evidence>
<feature type="modified residue" description="4-aspartylphosphate" evidence="9">
    <location>
        <position position="54"/>
    </location>
</feature>
<feature type="domain" description="PAS" evidence="12">
    <location>
        <begin position="390"/>
        <end position="439"/>
    </location>
</feature>
<keyword evidence="5" id="KW-0547">Nucleotide-binding</keyword>
<dbReference type="SUPFAM" id="SSF55874">
    <property type="entry name" value="ATPase domain of HSP90 chaperone/DNA topoisomerase II/histidine kinase"/>
    <property type="match status" value="1"/>
</dbReference>
<evidence type="ECO:0000313" key="15">
    <source>
        <dbReference type="Proteomes" id="UP000031408"/>
    </source>
</evidence>
<evidence type="ECO:0000256" key="9">
    <source>
        <dbReference type="PROSITE-ProRule" id="PRU00169"/>
    </source>
</evidence>
<dbReference type="GO" id="GO:0000155">
    <property type="term" value="F:phosphorelay sensor kinase activity"/>
    <property type="evidence" value="ECO:0007669"/>
    <property type="project" value="InterPro"/>
</dbReference>
<dbReference type="Gene3D" id="3.40.50.2300">
    <property type="match status" value="1"/>
</dbReference>
<dbReference type="Gene3D" id="3.30.565.10">
    <property type="entry name" value="Histidine kinase-like ATPase, C-terminal domain"/>
    <property type="match status" value="1"/>
</dbReference>
<dbReference type="GO" id="GO:0006355">
    <property type="term" value="P:regulation of DNA-templated transcription"/>
    <property type="evidence" value="ECO:0007669"/>
    <property type="project" value="InterPro"/>
</dbReference>
<accession>A0A0C1IK87</accession>